<dbReference type="PANTHER" id="PTHR19136:SF81">
    <property type="entry name" value="MOLYBDENUM COFACTOR GUANYLYLTRANSFERASE"/>
    <property type="match status" value="1"/>
</dbReference>
<keyword evidence="7" id="KW-0501">Molybdenum cofactor biosynthesis</keyword>
<keyword evidence="1" id="KW-0963">Cytoplasm</keyword>
<dbReference type="PANTHER" id="PTHR19136">
    <property type="entry name" value="MOLYBDENUM COFACTOR GUANYLYLTRANSFERASE"/>
    <property type="match status" value="1"/>
</dbReference>
<organism evidence="9 10">
    <name type="scientific">Flagellimonas lutaonensis</name>
    <dbReference type="NCBI Taxonomy" id="516051"/>
    <lineage>
        <taxon>Bacteria</taxon>
        <taxon>Pseudomonadati</taxon>
        <taxon>Bacteroidota</taxon>
        <taxon>Flavobacteriia</taxon>
        <taxon>Flavobacteriales</taxon>
        <taxon>Flavobacteriaceae</taxon>
        <taxon>Flagellimonas</taxon>
    </lineage>
</organism>
<dbReference type="EMBL" id="CP011071">
    <property type="protein sequence ID" value="AKA36360.1"/>
    <property type="molecule type" value="Genomic_DNA"/>
</dbReference>
<dbReference type="STRING" id="516051.VC82_2811"/>
<accession>A0A0D5YVU7</accession>
<dbReference type="GO" id="GO:0006777">
    <property type="term" value="P:Mo-molybdopterin cofactor biosynthetic process"/>
    <property type="evidence" value="ECO:0007669"/>
    <property type="project" value="UniProtKB-KW"/>
</dbReference>
<dbReference type="InterPro" id="IPR029044">
    <property type="entry name" value="Nucleotide-diphossugar_trans"/>
</dbReference>
<dbReference type="SUPFAM" id="SSF53448">
    <property type="entry name" value="Nucleotide-diphospho-sugar transferases"/>
    <property type="match status" value="1"/>
</dbReference>
<dbReference type="GO" id="GO:0046872">
    <property type="term" value="F:metal ion binding"/>
    <property type="evidence" value="ECO:0007669"/>
    <property type="project" value="UniProtKB-KW"/>
</dbReference>
<dbReference type="Pfam" id="PF12804">
    <property type="entry name" value="NTP_transf_3"/>
    <property type="match status" value="1"/>
</dbReference>
<evidence type="ECO:0000313" key="10">
    <source>
        <dbReference type="Proteomes" id="UP000032726"/>
    </source>
</evidence>
<evidence type="ECO:0000256" key="6">
    <source>
        <dbReference type="ARBA" id="ARBA00023134"/>
    </source>
</evidence>
<keyword evidence="4" id="KW-0547">Nucleotide-binding</keyword>
<keyword evidence="10" id="KW-1185">Reference proteome</keyword>
<keyword evidence="6" id="KW-0342">GTP-binding</keyword>
<name>A0A0D5YVU7_9FLAO</name>
<proteinExistence type="predicted"/>
<evidence type="ECO:0000313" key="9">
    <source>
        <dbReference type="EMBL" id="AKA36360.1"/>
    </source>
</evidence>
<sequence length="198" mass="22063">MLGSNETKLYGLILSGGKSTRMGTDKGLLNYHGIPQREYLYGLLENLGLDCFLSIRTEQQGTVPDNFNTVVDNNRHLGPFNGILSAHDAYPEAAWLVLACDLPLLDKAALKSLVLKRNPRKLATAYATQASGLPEPLVAIWEPKGLQRAKEYLKVAESSCPRKFLINSDIDLVYPEKDEVLYNANSFTEFEFAKSKLR</sequence>
<evidence type="ECO:0000256" key="2">
    <source>
        <dbReference type="ARBA" id="ARBA00022679"/>
    </source>
</evidence>
<dbReference type="Proteomes" id="UP000032726">
    <property type="component" value="Chromosome"/>
</dbReference>
<dbReference type="AlphaFoldDB" id="A0A0D5YVU7"/>
<keyword evidence="5" id="KW-0460">Magnesium</keyword>
<dbReference type="RefSeq" id="WP_045802905.1">
    <property type="nucleotide sequence ID" value="NZ_CP011071.1"/>
</dbReference>
<dbReference type="KEGG" id="mlt:VC82_2811"/>
<dbReference type="GO" id="GO:0005525">
    <property type="term" value="F:GTP binding"/>
    <property type="evidence" value="ECO:0007669"/>
    <property type="project" value="UniProtKB-KW"/>
</dbReference>
<evidence type="ECO:0000256" key="5">
    <source>
        <dbReference type="ARBA" id="ARBA00022842"/>
    </source>
</evidence>
<keyword evidence="2 9" id="KW-0808">Transferase</keyword>
<gene>
    <name evidence="9" type="ORF">VC82_2811</name>
</gene>
<evidence type="ECO:0000256" key="1">
    <source>
        <dbReference type="ARBA" id="ARBA00022490"/>
    </source>
</evidence>
<dbReference type="InterPro" id="IPR013482">
    <property type="entry name" value="Molybde_CF_guanTrfase"/>
</dbReference>
<dbReference type="CDD" id="cd02503">
    <property type="entry name" value="MobA"/>
    <property type="match status" value="1"/>
</dbReference>
<dbReference type="InterPro" id="IPR025877">
    <property type="entry name" value="MobA-like_NTP_Trfase"/>
</dbReference>
<feature type="domain" description="MobA-like NTP transferase" evidence="8">
    <location>
        <begin position="11"/>
        <end position="152"/>
    </location>
</feature>
<dbReference type="Gene3D" id="3.90.550.10">
    <property type="entry name" value="Spore Coat Polysaccharide Biosynthesis Protein SpsA, Chain A"/>
    <property type="match status" value="1"/>
</dbReference>
<evidence type="ECO:0000256" key="3">
    <source>
        <dbReference type="ARBA" id="ARBA00022723"/>
    </source>
</evidence>
<dbReference type="OrthoDB" id="9788394at2"/>
<evidence type="ECO:0000259" key="8">
    <source>
        <dbReference type="Pfam" id="PF12804"/>
    </source>
</evidence>
<dbReference type="PATRIC" id="fig|516051.4.peg.2879"/>
<dbReference type="HOGENOM" id="CLU_055597_2_2_10"/>
<protein>
    <submittedName>
        <fullName evidence="9">Putative molybdenum cofactor guanylyltransferase</fullName>
    </submittedName>
</protein>
<reference evidence="9 10" key="1">
    <citation type="submission" date="2015-03" db="EMBL/GenBank/DDBJ databases">
        <title>Complete genome sequence of Muricauda lutaonensis CC-HSB-11T, isolated from a coastal hot spring.</title>
        <authorList>
            <person name="Kim K.M."/>
        </authorList>
    </citation>
    <scope>NUCLEOTIDE SEQUENCE [LARGE SCALE GENOMIC DNA]</scope>
    <source>
        <strain evidence="9 10">CC-HSB-11</strain>
    </source>
</reference>
<keyword evidence="3" id="KW-0479">Metal-binding</keyword>
<evidence type="ECO:0000256" key="7">
    <source>
        <dbReference type="ARBA" id="ARBA00023150"/>
    </source>
</evidence>
<evidence type="ECO:0000256" key="4">
    <source>
        <dbReference type="ARBA" id="ARBA00022741"/>
    </source>
</evidence>
<dbReference type="GO" id="GO:0016779">
    <property type="term" value="F:nucleotidyltransferase activity"/>
    <property type="evidence" value="ECO:0007669"/>
    <property type="project" value="UniProtKB-KW"/>
</dbReference>
<keyword evidence="9" id="KW-0548">Nucleotidyltransferase</keyword>